<reference evidence="2" key="1">
    <citation type="journal article" date="2014" name="Int. J. Syst. Evol. Microbiol.">
        <title>Complete genome sequence of Corynebacterium casei LMG S-19264T (=DSM 44701T), isolated from a smear-ripened cheese.</title>
        <authorList>
            <consortium name="US DOE Joint Genome Institute (JGI-PGF)"/>
            <person name="Walter F."/>
            <person name="Albersmeier A."/>
            <person name="Kalinowski J."/>
            <person name="Ruckert C."/>
        </authorList>
    </citation>
    <scope>NUCLEOTIDE SEQUENCE</scope>
    <source>
        <strain evidence="2">JCM 19831</strain>
    </source>
</reference>
<proteinExistence type="predicted"/>
<dbReference type="SUPFAM" id="SSF47090">
    <property type="entry name" value="PGBD-like"/>
    <property type="match status" value="1"/>
</dbReference>
<keyword evidence="1" id="KW-0472">Membrane</keyword>
<dbReference type="InterPro" id="IPR036366">
    <property type="entry name" value="PGBDSf"/>
</dbReference>
<comment type="caution">
    <text evidence="2">The sequence shown here is derived from an EMBL/GenBank/DDBJ whole genome shotgun (WGS) entry which is preliminary data.</text>
</comment>
<accession>A0A917WZT5</accession>
<evidence type="ECO:0000313" key="2">
    <source>
        <dbReference type="EMBL" id="GGM51103.1"/>
    </source>
</evidence>
<gene>
    <name evidence="2" type="ORF">GCM10007977_061140</name>
</gene>
<name>A0A917WZT5_9ACTN</name>
<evidence type="ECO:0000313" key="3">
    <source>
        <dbReference type="Proteomes" id="UP000642070"/>
    </source>
</evidence>
<dbReference type="Proteomes" id="UP000642070">
    <property type="component" value="Unassembled WGS sequence"/>
</dbReference>
<keyword evidence="1" id="KW-1133">Transmembrane helix</keyword>
<evidence type="ECO:0008006" key="4">
    <source>
        <dbReference type="Google" id="ProtNLM"/>
    </source>
</evidence>
<dbReference type="RefSeq" id="WP_190253421.1">
    <property type="nucleotide sequence ID" value="NZ_BMPI01000033.1"/>
</dbReference>
<keyword evidence="1" id="KW-0812">Transmembrane</keyword>
<keyword evidence="3" id="KW-1185">Reference proteome</keyword>
<dbReference type="Gene3D" id="1.10.101.10">
    <property type="entry name" value="PGBD-like superfamily/PGBD"/>
    <property type="match status" value="1"/>
</dbReference>
<organism evidence="2 3">
    <name type="scientific">Dactylosporangium sucinum</name>
    <dbReference type="NCBI Taxonomy" id="1424081"/>
    <lineage>
        <taxon>Bacteria</taxon>
        <taxon>Bacillati</taxon>
        <taxon>Actinomycetota</taxon>
        <taxon>Actinomycetes</taxon>
        <taxon>Micromonosporales</taxon>
        <taxon>Micromonosporaceae</taxon>
        <taxon>Dactylosporangium</taxon>
    </lineage>
</organism>
<reference evidence="2" key="2">
    <citation type="submission" date="2020-09" db="EMBL/GenBank/DDBJ databases">
        <authorList>
            <person name="Sun Q."/>
            <person name="Ohkuma M."/>
        </authorList>
    </citation>
    <scope>NUCLEOTIDE SEQUENCE</scope>
    <source>
        <strain evidence="2">JCM 19831</strain>
    </source>
</reference>
<sequence>MTGRWSRRRRSIDVPPSWSAFVVLAVCLAAVVGAAVFVVVRQPDTPDSLTGGGARSEVLSTPTKVDDQRQVELVPEMRDGAAARVLRSGTLTSLDCKPGDTVRNGSFPVAVDGVRLLALSTDVPLWRDLDTGTTGADVTAVQQTLKSLGTNVKVTGRFDEQTRRGLRTLYGKAGRTWEGSTLRRDAVVWLPPNPAAVASCEAELGQQLSAGDPILKLRSTVLAFAFKAVPKDLVAGPRILAIGDVRVPIIGYQPISGPREVAALGATEAFRAWLDAEGKIPLPASLVLAEPILALPVPAAAVAVSATGAACLQRTQGGPLAITVVGSSMGRSLVTWDGISAEPVTVLIPEADFICG</sequence>
<dbReference type="InterPro" id="IPR036365">
    <property type="entry name" value="PGBD-like_sf"/>
</dbReference>
<dbReference type="AlphaFoldDB" id="A0A917WZT5"/>
<protein>
    <recommendedName>
        <fullName evidence="4">Peptidoglycan binding-like domain-containing protein</fullName>
    </recommendedName>
</protein>
<dbReference type="EMBL" id="BMPI01000033">
    <property type="protein sequence ID" value="GGM51103.1"/>
    <property type="molecule type" value="Genomic_DNA"/>
</dbReference>
<evidence type="ECO:0000256" key="1">
    <source>
        <dbReference type="SAM" id="Phobius"/>
    </source>
</evidence>
<feature type="transmembrane region" description="Helical" evidence="1">
    <location>
        <begin position="21"/>
        <end position="40"/>
    </location>
</feature>